<evidence type="ECO:0000256" key="1">
    <source>
        <dbReference type="RuleBase" id="RU369095"/>
    </source>
</evidence>
<comment type="caution">
    <text evidence="3">The sequence shown here is derived from an EMBL/GenBank/DDBJ whole genome shotgun (WGS) entry which is preliminary data.</text>
</comment>
<evidence type="ECO:0000313" key="4">
    <source>
        <dbReference type="Proteomes" id="UP000237105"/>
    </source>
</evidence>
<dbReference type="Proteomes" id="UP000237105">
    <property type="component" value="Unassembled WGS sequence"/>
</dbReference>
<keyword evidence="4" id="KW-1185">Reference proteome</keyword>
<dbReference type="GO" id="GO:1990247">
    <property type="term" value="F:N6-methyladenosine-containing RNA reader activity"/>
    <property type="evidence" value="ECO:0007669"/>
    <property type="project" value="UniProtKB-UniRule"/>
</dbReference>
<sequence>MDSLNELNSGPRAKEKDKTIVIPDREQYQKPDFAGKYADAKFFVIRSHSEDDVHKGIKYNVWASTPNGNKKLHAAYQEVQEKSGGCPVGLAEMVGPVDFNKNVEY</sequence>
<feature type="domain" description="YTH" evidence="2">
    <location>
        <begin position="40"/>
        <end position="105"/>
    </location>
</feature>
<accession>A0A2P5CT09</accession>
<dbReference type="STRING" id="3476.A0A2P5CT09"/>
<evidence type="ECO:0000313" key="3">
    <source>
        <dbReference type="EMBL" id="PON64177.1"/>
    </source>
</evidence>
<dbReference type="AlphaFoldDB" id="A0A2P5CT09"/>
<dbReference type="PROSITE" id="PS50882">
    <property type="entry name" value="YTH"/>
    <property type="match status" value="1"/>
</dbReference>
<reference evidence="4" key="1">
    <citation type="submission" date="2016-06" db="EMBL/GenBank/DDBJ databases">
        <title>Parallel loss of symbiosis genes in relatives of nitrogen-fixing non-legume Parasponia.</title>
        <authorList>
            <person name="Van Velzen R."/>
            <person name="Holmer R."/>
            <person name="Bu F."/>
            <person name="Rutten L."/>
            <person name="Van Zeijl A."/>
            <person name="Liu W."/>
            <person name="Santuari L."/>
            <person name="Cao Q."/>
            <person name="Sharma T."/>
            <person name="Shen D."/>
            <person name="Roswanjaya Y."/>
            <person name="Wardhani T."/>
            <person name="Kalhor M.S."/>
            <person name="Jansen J."/>
            <person name="Van den Hoogen J."/>
            <person name="Gungor B."/>
            <person name="Hartog M."/>
            <person name="Hontelez J."/>
            <person name="Verver J."/>
            <person name="Yang W.-C."/>
            <person name="Schijlen E."/>
            <person name="Repin R."/>
            <person name="Schilthuizen M."/>
            <person name="Schranz E."/>
            <person name="Heidstra R."/>
            <person name="Miyata K."/>
            <person name="Fedorova E."/>
            <person name="Kohlen W."/>
            <person name="Bisseling T."/>
            <person name="Smit S."/>
            <person name="Geurts R."/>
        </authorList>
    </citation>
    <scope>NUCLEOTIDE SEQUENCE [LARGE SCALE GENOMIC DNA]</scope>
    <source>
        <strain evidence="4">cv. WU1-14</strain>
    </source>
</reference>
<dbReference type="GO" id="GO:0003729">
    <property type="term" value="F:mRNA binding"/>
    <property type="evidence" value="ECO:0007669"/>
    <property type="project" value="UniProtKB-UniRule"/>
</dbReference>
<dbReference type="GO" id="GO:0005737">
    <property type="term" value="C:cytoplasm"/>
    <property type="evidence" value="ECO:0007669"/>
    <property type="project" value="TreeGrafter"/>
</dbReference>
<dbReference type="GO" id="GO:0061157">
    <property type="term" value="P:mRNA destabilization"/>
    <property type="evidence" value="ECO:0007669"/>
    <property type="project" value="TreeGrafter"/>
</dbReference>
<evidence type="ECO:0000259" key="2">
    <source>
        <dbReference type="PROSITE" id="PS50882"/>
    </source>
</evidence>
<gene>
    <name evidence="3" type="ORF">PanWU01x14_126990</name>
</gene>
<dbReference type="EMBL" id="JXTB01000098">
    <property type="protein sequence ID" value="PON64177.1"/>
    <property type="molecule type" value="Genomic_DNA"/>
</dbReference>
<dbReference type="InterPro" id="IPR007275">
    <property type="entry name" value="YTH_domain"/>
</dbReference>
<organism evidence="3 4">
    <name type="scientific">Parasponia andersonii</name>
    <name type="common">Sponia andersonii</name>
    <dbReference type="NCBI Taxonomy" id="3476"/>
    <lineage>
        <taxon>Eukaryota</taxon>
        <taxon>Viridiplantae</taxon>
        <taxon>Streptophyta</taxon>
        <taxon>Embryophyta</taxon>
        <taxon>Tracheophyta</taxon>
        <taxon>Spermatophyta</taxon>
        <taxon>Magnoliopsida</taxon>
        <taxon>eudicotyledons</taxon>
        <taxon>Gunneridae</taxon>
        <taxon>Pentapetalae</taxon>
        <taxon>rosids</taxon>
        <taxon>fabids</taxon>
        <taxon>Rosales</taxon>
        <taxon>Cannabaceae</taxon>
        <taxon>Parasponia</taxon>
    </lineage>
</organism>
<dbReference type="CDD" id="cd21134">
    <property type="entry name" value="YTH"/>
    <property type="match status" value="1"/>
</dbReference>
<dbReference type="Pfam" id="PF04146">
    <property type="entry name" value="YTH"/>
    <property type="match status" value="1"/>
</dbReference>
<comment type="similarity">
    <text evidence="1">Belongs to the YTHDF family.</text>
</comment>
<dbReference type="InterPro" id="IPR045168">
    <property type="entry name" value="YTH_prot"/>
</dbReference>
<keyword evidence="1" id="KW-0694">RNA-binding</keyword>
<proteinExistence type="inferred from homology"/>
<comment type="function">
    <text evidence="1">Specifically recognizes and binds N6-methyladenosine (m6A)-containing RNAs, and regulates mRNA stability. M6A is a modification present at internal sites of mRNAs and some non-coding RNAs and plays a role in mRNA stability and processing.</text>
</comment>
<dbReference type="Gene3D" id="3.10.590.10">
    <property type="entry name" value="ph1033 like domains"/>
    <property type="match status" value="1"/>
</dbReference>
<dbReference type="OrthoDB" id="1708397at2759"/>
<dbReference type="PANTHER" id="PTHR12357:SF99">
    <property type="entry name" value="YTH DOMAIN-CONTAINING PROTEIN ECT2-RELATED"/>
    <property type="match status" value="1"/>
</dbReference>
<protein>
    <recommendedName>
        <fullName evidence="1">YTH domain-containing family protein</fullName>
    </recommendedName>
</protein>
<dbReference type="PANTHER" id="PTHR12357">
    <property type="entry name" value="YTH YT521-B HOMOLOGY DOMAIN-CONTAINING"/>
    <property type="match status" value="1"/>
</dbReference>
<name>A0A2P5CT09_PARAD</name>